<evidence type="ECO:0000256" key="2">
    <source>
        <dbReference type="RuleBase" id="RU364082"/>
    </source>
</evidence>
<dbReference type="RefSeq" id="WP_115993883.1">
    <property type="nucleotide sequence ID" value="NZ_QRDY01000010.1"/>
</dbReference>
<name>A0A3D9I743_9BACL</name>
<reference evidence="4 5" key="1">
    <citation type="submission" date="2018-07" db="EMBL/GenBank/DDBJ databases">
        <title>Genomic Encyclopedia of Type Strains, Phase III (KMG-III): the genomes of soil and plant-associated and newly described type strains.</title>
        <authorList>
            <person name="Whitman W."/>
        </authorList>
    </citation>
    <scope>NUCLEOTIDE SEQUENCE [LARGE SCALE GENOMIC DNA]</scope>
    <source>
        <strain evidence="4 5">CECT 8236</strain>
    </source>
</reference>
<protein>
    <recommendedName>
        <fullName evidence="2">dTDP-4-dehydrorhamnose reductase</fullName>
        <ecNumber evidence="2">1.1.1.133</ecNumber>
    </recommendedName>
</protein>
<keyword evidence="2" id="KW-0560">Oxidoreductase</keyword>
<dbReference type="PANTHER" id="PTHR10491:SF4">
    <property type="entry name" value="METHIONINE ADENOSYLTRANSFERASE 2 SUBUNIT BETA"/>
    <property type="match status" value="1"/>
</dbReference>
<comment type="similarity">
    <text evidence="1 2">Belongs to the dTDP-4-dehydrorhamnose reductase family.</text>
</comment>
<comment type="caution">
    <text evidence="4">The sequence shown here is derived from an EMBL/GenBank/DDBJ whole genome shotgun (WGS) entry which is preliminary data.</text>
</comment>
<dbReference type="InterPro" id="IPR029903">
    <property type="entry name" value="RmlD-like-bd"/>
</dbReference>
<dbReference type="PANTHER" id="PTHR10491">
    <property type="entry name" value="DTDP-4-DEHYDRORHAMNOSE REDUCTASE"/>
    <property type="match status" value="1"/>
</dbReference>
<sequence>MEVLVLGAGGMAGHMIAIYLQEAGYRVTGFARSPLSFCETIVGDATSQERIWSAVTRKPFDAVINCIGVLNKAVDQNVADGIYLNSYLPHYLVNCLKGTAARVIHLSTDCVFSGRQGNYREDSFKDGETLYDITKSLGEIDDGRNLTFRASIIGPDMRKKGMGLLNWFLQQKETVNGFTGAIWTGVSTYTLAQAIDHALKEKLTGLYHLVNNTRISKYDLLQLINRMIREEAITIIPSDAVQVDKSLVNNRTDFRLQVPTYEQMMMDTKEWMRAHRELYPHYH</sequence>
<evidence type="ECO:0000313" key="4">
    <source>
        <dbReference type="EMBL" id="RED57588.1"/>
    </source>
</evidence>
<evidence type="ECO:0000256" key="1">
    <source>
        <dbReference type="ARBA" id="ARBA00010944"/>
    </source>
</evidence>
<organism evidence="4 5">
    <name type="scientific">Cohnella lupini</name>
    <dbReference type="NCBI Taxonomy" id="1294267"/>
    <lineage>
        <taxon>Bacteria</taxon>
        <taxon>Bacillati</taxon>
        <taxon>Bacillota</taxon>
        <taxon>Bacilli</taxon>
        <taxon>Bacillales</taxon>
        <taxon>Paenibacillaceae</taxon>
        <taxon>Cohnella</taxon>
    </lineage>
</organism>
<comment type="function">
    <text evidence="2">Catalyzes the reduction of dTDP-6-deoxy-L-lyxo-4-hexulose to yield dTDP-L-rhamnose.</text>
</comment>
<dbReference type="Gene3D" id="3.40.50.720">
    <property type="entry name" value="NAD(P)-binding Rossmann-like Domain"/>
    <property type="match status" value="1"/>
</dbReference>
<dbReference type="AlphaFoldDB" id="A0A3D9I743"/>
<keyword evidence="5" id="KW-1185">Reference proteome</keyword>
<evidence type="ECO:0000259" key="3">
    <source>
        <dbReference type="Pfam" id="PF04321"/>
    </source>
</evidence>
<dbReference type="Proteomes" id="UP000256869">
    <property type="component" value="Unassembled WGS sequence"/>
</dbReference>
<dbReference type="GO" id="GO:0008831">
    <property type="term" value="F:dTDP-4-dehydrorhamnose reductase activity"/>
    <property type="evidence" value="ECO:0007669"/>
    <property type="project" value="UniProtKB-EC"/>
</dbReference>
<evidence type="ECO:0000313" key="5">
    <source>
        <dbReference type="Proteomes" id="UP000256869"/>
    </source>
</evidence>
<gene>
    <name evidence="4" type="ORF">DFP95_11061</name>
</gene>
<dbReference type="SUPFAM" id="SSF51735">
    <property type="entry name" value="NAD(P)-binding Rossmann-fold domains"/>
    <property type="match status" value="1"/>
</dbReference>
<dbReference type="OrthoDB" id="9803892at2"/>
<feature type="domain" description="RmlD-like substrate binding" evidence="3">
    <location>
        <begin position="1"/>
        <end position="239"/>
    </location>
</feature>
<dbReference type="EMBL" id="QRDY01000010">
    <property type="protein sequence ID" value="RED57588.1"/>
    <property type="molecule type" value="Genomic_DNA"/>
</dbReference>
<dbReference type="InterPro" id="IPR005913">
    <property type="entry name" value="dTDP_dehydrorham_reduct"/>
</dbReference>
<dbReference type="GO" id="GO:0005829">
    <property type="term" value="C:cytosol"/>
    <property type="evidence" value="ECO:0007669"/>
    <property type="project" value="TreeGrafter"/>
</dbReference>
<comment type="pathway">
    <text evidence="2">Carbohydrate biosynthesis; dTDP-L-rhamnose biosynthesis.</text>
</comment>
<dbReference type="EC" id="1.1.1.133" evidence="2"/>
<accession>A0A3D9I743</accession>
<dbReference type="UniPathway" id="UPA00124"/>
<keyword evidence="2" id="KW-0521">NADP</keyword>
<dbReference type="Pfam" id="PF04321">
    <property type="entry name" value="RmlD_sub_bind"/>
    <property type="match status" value="1"/>
</dbReference>
<dbReference type="GO" id="GO:0019305">
    <property type="term" value="P:dTDP-rhamnose biosynthetic process"/>
    <property type="evidence" value="ECO:0007669"/>
    <property type="project" value="UniProtKB-UniPathway"/>
</dbReference>
<proteinExistence type="inferred from homology"/>
<dbReference type="InterPro" id="IPR036291">
    <property type="entry name" value="NAD(P)-bd_dom_sf"/>
</dbReference>